<keyword evidence="4" id="KW-0472">Membrane</keyword>
<comment type="subcellular location">
    <subcellularLocation>
        <location evidence="2">Cytoplasm</location>
    </subcellularLocation>
</comment>
<dbReference type="InterPro" id="IPR002882">
    <property type="entry name" value="CofD"/>
</dbReference>
<evidence type="ECO:0000256" key="2">
    <source>
        <dbReference type="HAMAP-Rule" id="MF_00973"/>
    </source>
</evidence>
<dbReference type="EMBL" id="AP025628">
    <property type="protein sequence ID" value="BDG61668.1"/>
    <property type="molecule type" value="Genomic_DNA"/>
</dbReference>
<accession>A0AA35G9N6</accession>
<dbReference type="KEGG" id="cmic:caldi_27580"/>
<dbReference type="InterPro" id="IPR038136">
    <property type="entry name" value="CofD-like_dom_sf"/>
</dbReference>
<sequence>MNRIWRWFQPGLGLKRWLLLFAAGIALLGLSVSVVLEQGRLFARLEGALTRWATARGPVPSGLVAGLLALAGVGLAAASVYGLVRSVLETLNPGERGMAEKFYRRRQLFRGPRVVAIGGGTGLPAVLRGLKEYTANLTAIVTVADDGGSSGRLRSEFGILPPGDIRNCLVALADTEPLMERLFQHRFEQGEGLSGHSFGNLFILAMTEATGDFYEAVRASSQVLAVRGRVIPSTLDDVRLHAELADGRVVAGESAIARAGGAVRRVFLDPPDAAPVADALQAIAEADAIVLGPGSLYTSILPNLLVPGIAEAIRRSPAVKIYVCNVMTQPGETDAYTAADHVRAILAHAGQGLIDWVVVNTAPVPAHVEQRYATQGARPVPVDVAEIERLGVQVVRADVADTDADLVRHHPGRLATVIARLMLVHPSRADRPPWDQLWLRQRLREQERLLARRAGEAAPAPTRSGAPAGGGPQPEAAPGAARRDRP</sequence>
<keyword evidence="6" id="KW-1185">Reference proteome</keyword>
<dbReference type="NCBIfam" id="TIGR01826">
    <property type="entry name" value="CofD_related"/>
    <property type="match status" value="1"/>
</dbReference>
<dbReference type="GO" id="GO:0005737">
    <property type="term" value="C:cytoplasm"/>
    <property type="evidence" value="ECO:0007669"/>
    <property type="project" value="UniProtKB-SubCell"/>
</dbReference>
<dbReference type="PANTHER" id="PTHR30135">
    <property type="entry name" value="UNCHARACTERIZED PROTEIN YVCK-RELATED"/>
    <property type="match status" value="1"/>
</dbReference>
<dbReference type="CDD" id="cd07187">
    <property type="entry name" value="YvcK_like"/>
    <property type="match status" value="1"/>
</dbReference>
<comment type="function">
    <text evidence="2">Required for morphogenesis under gluconeogenic growth conditions.</text>
</comment>
<dbReference type="GO" id="GO:0008360">
    <property type="term" value="P:regulation of cell shape"/>
    <property type="evidence" value="ECO:0007669"/>
    <property type="project" value="UniProtKB-UniRule"/>
</dbReference>
<evidence type="ECO:0000256" key="3">
    <source>
        <dbReference type="SAM" id="MobiDB-lite"/>
    </source>
</evidence>
<organism evidence="5 6">
    <name type="scientific">Caldinitratiruptor microaerophilus</name>
    <dbReference type="NCBI Taxonomy" id="671077"/>
    <lineage>
        <taxon>Bacteria</taxon>
        <taxon>Bacillati</taxon>
        <taxon>Bacillota</taxon>
        <taxon>Clostridia</taxon>
        <taxon>Eubacteriales</taxon>
        <taxon>Symbiobacteriaceae</taxon>
        <taxon>Caldinitratiruptor</taxon>
    </lineage>
</organism>
<evidence type="ECO:0000256" key="4">
    <source>
        <dbReference type="SAM" id="Phobius"/>
    </source>
</evidence>
<comment type="similarity">
    <text evidence="2">Belongs to the gluconeogenesis factor family.</text>
</comment>
<dbReference type="AlphaFoldDB" id="A0AA35G9N6"/>
<dbReference type="InterPro" id="IPR010119">
    <property type="entry name" value="Gluconeogen_factor"/>
</dbReference>
<name>A0AA35G9N6_9FIRM</name>
<reference evidence="5" key="1">
    <citation type="submission" date="2022-03" db="EMBL/GenBank/DDBJ databases">
        <title>Complete genome sequence of Caldinitratiruptor microaerophilus.</title>
        <authorList>
            <person name="Mukaiyama R."/>
            <person name="Nishiyama T."/>
            <person name="Ueda K."/>
        </authorList>
    </citation>
    <scope>NUCLEOTIDE SEQUENCE</scope>
    <source>
        <strain evidence="5">JCM 16183</strain>
    </source>
</reference>
<dbReference type="Gene3D" id="3.40.50.10680">
    <property type="entry name" value="CofD-like domains"/>
    <property type="match status" value="1"/>
</dbReference>
<evidence type="ECO:0000256" key="1">
    <source>
        <dbReference type="ARBA" id="ARBA00022490"/>
    </source>
</evidence>
<protein>
    <recommendedName>
        <fullName evidence="2">Putative gluconeogenesis factor</fullName>
    </recommendedName>
</protein>
<dbReference type="SUPFAM" id="SSF142338">
    <property type="entry name" value="CofD-like"/>
    <property type="match status" value="1"/>
</dbReference>
<feature type="transmembrane region" description="Helical" evidence="4">
    <location>
        <begin position="63"/>
        <end position="84"/>
    </location>
</feature>
<feature type="region of interest" description="Disordered" evidence="3">
    <location>
        <begin position="450"/>
        <end position="486"/>
    </location>
</feature>
<dbReference type="GO" id="GO:0043743">
    <property type="term" value="F:LPPG:FO 2-phospho-L-lactate transferase activity"/>
    <property type="evidence" value="ECO:0007669"/>
    <property type="project" value="InterPro"/>
</dbReference>
<dbReference type="Proteomes" id="UP001163687">
    <property type="component" value="Chromosome"/>
</dbReference>
<dbReference type="HAMAP" id="MF_00973">
    <property type="entry name" value="Gluconeogen_factor"/>
    <property type="match status" value="1"/>
</dbReference>
<keyword evidence="4" id="KW-0812">Transmembrane</keyword>
<dbReference type="Pfam" id="PF01933">
    <property type="entry name" value="CofD"/>
    <property type="match status" value="1"/>
</dbReference>
<keyword evidence="1 2" id="KW-0963">Cytoplasm</keyword>
<dbReference type="PANTHER" id="PTHR30135:SF3">
    <property type="entry name" value="GLUCONEOGENESIS FACTOR-RELATED"/>
    <property type="match status" value="1"/>
</dbReference>
<proteinExistence type="inferred from homology"/>
<dbReference type="RefSeq" id="WP_264842301.1">
    <property type="nucleotide sequence ID" value="NZ_AP025628.1"/>
</dbReference>
<keyword evidence="4" id="KW-1133">Transmembrane helix</keyword>
<evidence type="ECO:0000313" key="5">
    <source>
        <dbReference type="EMBL" id="BDG61668.1"/>
    </source>
</evidence>
<gene>
    <name evidence="5" type="ORF">caldi_27580</name>
</gene>
<evidence type="ECO:0000313" key="6">
    <source>
        <dbReference type="Proteomes" id="UP001163687"/>
    </source>
</evidence>